<keyword evidence="2" id="KW-0812">Transmembrane</keyword>
<keyword evidence="2" id="KW-0472">Membrane</keyword>
<dbReference type="AlphaFoldDB" id="A0A9P4ME92"/>
<name>A0A9P4ME92_9PEZI</name>
<evidence type="ECO:0000313" key="4">
    <source>
        <dbReference type="Proteomes" id="UP000799439"/>
    </source>
</evidence>
<keyword evidence="4" id="KW-1185">Reference proteome</keyword>
<feature type="region of interest" description="Disordered" evidence="1">
    <location>
        <begin position="388"/>
        <end position="410"/>
    </location>
</feature>
<evidence type="ECO:0000256" key="1">
    <source>
        <dbReference type="SAM" id="MobiDB-lite"/>
    </source>
</evidence>
<feature type="transmembrane region" description="Helical" evidence="2">
    <location>
        <begin position="191"/>
        <end position="209"/>
    </location>
</feature>
<sequence>MQPTGFQARTDQVHLDHVVLDSEDMQQGSSILGFSFWTLCSGVSLVTTRYILIEENYHFPSRILLLQLFTAFTIFLVQQLFRCIRQKKQDDSAWWSTSGQNQKEMCSQYWTLAIAALAAGMALPLLMQAVIHLPNLLTLAMLSIIASLTHHTLAYVFSPGSLCEWPRTRLLLLGAACVTIFYDEYRVSVNGVIFSITTMGLIGIASFFFWNGVERVQRSRASYCPQRIFLFLTIAVSTVISSVYCWWLEGTFATTTSLEDFIPILIVNVISSATAITMAGSIVVDHGDHVKLEEAFEGTTANDKPSFAGFGVMLAGVVAVGVTTLEIPAKETPRQLLSYFWAALFVDPRANWHWLTRLVGSTGNFLPWRNIRPSLSSKDMDYIHNVSETESGSDGELYADKRDGYPSPTPPSHTWPSMMALALTIAFWSLYILDPLLPLTSTSPHPTPHLDTSYQFRSVLDIVINTYSEAPSVIISNLSPILSHPSISPLNPRVVIYTKHPNANLTLLQAETGAAEVHLRPNVGREGETYLHHILSSWDKLARHTMFLQAEVHNPSFLWKRLGEFDAEKTGMLSLGLQSGSCECSRCGDVYGWVDGRKAISEVYERVYGDKCEGRVGLTYKGQFIASARRMRGVGKGVYEWLWEGMVKGGMDENGTGFAVERGWGVLMQCVRDGMGGCED</sequence>
<organism evidence="3 4">
    <name type="scientific">Myriangium duriaei CBS 260.36</name>
    <dbReference type="NCBI Taxonomy" id="1168546"/>
    <lineage>
        <taxon>Eukaryota</taxon>
        <taxon>Fungi</taxon>
        <taxon>Dikarya</taxon>
        <taxon>Ascomycota</taxon>
        <taxon>Pezizomycotina</taxon>
        <taxon>Dothideomycetes</taxon>
        <taxon>Dothideomycetidae</taxon>
        <taxon>Myriangiales</taxon>
        <taxon>Myriangiaceae</taxon>
        <taxon>Myriangium</taxon>
    </lineage>
</organism>
<dbReference type="EMBL" id="ML996089">
    <property type="protein sequence ID" value="KAF2150900.1"/>
    <property type="molecule type" value="Genomic_DNA"/>
</dbReference>
<dbReference type="Proteomes" id="UP000799439">
    <property type="component" value="Unassembled WGS sequence"/>
</dbReference>
<comment type="caution">
    <text evidence="3">The sequence shown here is derived from an EMBL/GenBank/DDBJ whole genome shotgun (WGS) entry which is preliminary data.</text>
</comment>
<dbReference type="OrthoDB" id="28755at2759"/>
<evidence type="ECO:0000313" key="3">
    <source>
        <dbReference type="EMBL" id="KAF2150900.1"/>
    </source>
</evidence>
<protein>
    <submittedName>
        <fullName evidence="3">Uncharacterized protein</fullName>
    </submittedName>
</protein>
<feature type="transmembrane region" description="Helical" evidence="2">
    <location>
        <begin position="137"/>
        <end position="157"/>
    </location>
</feature>
<feature type="transmembrane region" description="Helical" evidence="2">
    <location>
        <begin position="261"/>
        <end position="284"/>
    </location>
</feature>
<feature type="transmembrane region" description="Helical" evidence="2">
    <location>
        <begin position="109"/>
        <end position="131"/>
    </location>
</feature>
<feature type="transmembrane region" description="Helical" evidence="2">
    <location>
        <begin position="64"/>
        <end position="81"/>
    </location>
</feature>
<keyword evidence="2" id="KW-1133">Transmembrane helix</keyword>
<gene>
    <name evidence="3" type="ORF">K461DRAFT_296131</name>
</gene>
<feature type="transmembrane region" description="Helical" evidence="2">
    <location>
        <begin position="305"/>
        <end position="325"/>
    </location>
</feature>
<dbReference type="PANTHER" id="PTHR37490">
    <property type="entry name" value="EXPRESSED PROTEIN"/>
    <property type="match status" value="1"/>
</dbReference>
<evidence type="ECO:0000256" key="2">
    <source>
        <dbReference type="SAM" id="Phobius"/>
    </source>
</evidence>
<dbReference type="PANTHER" id="PTHR37490:SF1">
    <property type="entry name" value="GLYCOSYLTRANSFERASE 2-LIKE DOMAIN-CONTAINING PROTEIN"/>
    <property type="match status" value="1"/>
</dbReference>
<accession>A0A9P4ME92</accession>
<reference evidence="3" key="1">
    <citation type="journal article" date="2020" name="Stud. Mycol.">
        <title>101 Dothideomycetes genomes: a test case for predicting lifestyles and emergence of pathogens.</title>
        <authorList>
            <person name="Haridas S."/>
            <person name="Albert R."/>
            <person name="Binder M."/>
            <person name="Bloem J."/>
            <person name="Labutti K."/>
            <person name="Salamov A."/>
            <person name="Andreopoulos B."/>
            <person name="Baker S."/>
            <person name="Barry K."/>
            <person name="Bills G."/>
            <person name="Bluhm B."/>
            <person name="Cannon C."/>
            <person name="Castanera R."/>
            <person name="Culley D."/>
            <person name="Daum C."/>
            <person name="Ezra D."/>
            <person name="Gonzalez J."/>
            <person name="Henrissat B."/>
            <person name="Kuo A."/>
            <person name="Liang C."/>
            <person name="Lipzen A."/>
            <person name="Lutzoni F."/>
            <person name="Magnuson J."/>
            <person name="Mondo S."/>
            <person name="Nolan M."/>
            <person name="Ohm R."/>
            <person name="Pangilinan J."/>
            <person name="Park H.-J."/>
            <person name="Ramirez L."/>
            <person name="Alfaro M."/>
            <person name="Sun H."/>
            <person name="Tritt A."/>
            <person name="Yoshinaga Y."/>
            <person name="Zwiers L.-H."/>
            <person name="Turgeon B."/>
            <person name="Goodwin S."/>
            <person name="Spatafora J."/>
            <person name="Crous P."/>
            <person name="Grigoriev I."/>
        </authorList>
    </citation>
    <scope>NUCLEOTIDE SEQUENCE</scope>
    <source>
        <strain evidence="3">CBS 260.36</strain>
    </source>
</reference>
<feature type="transmembrane region" description="Helical" evidence="2">
    <location>
        <begin position="229"/>
        <end position="249"/>
    </location>
</feature>
<feature type="transmembrane region" description="Helical" evidence="2">
    <location>
        <begin position="31"/>
        <end position="52"/>
    </location>
</feature>
<proteinExistence type="predicted"/>
<feature type="transmembrane region" description="Helical" evidence="2">
    <location>
        <begin position="169"/>
        <end position="185"/>
    </location>
</feature>